<proteinExistence type="predicted"/>
<feature type="non-terminal residue" evidence="1">
    <location>
        <position position="370"/>
    </location>
</feature>
<reference evidence="1 2" key="1">
    <citation type="journal article" date="2023" name="Chemosphere">
        <title>Whole genome analysis of Flavobacterium aziz-sancarii sp. nov., isolated from Ardley Island (Antarctica), revealed a rich resistome and bioremediation potential.</title>
        <authorList>
            <person name="Otur C."/>
            <person name="Okay S."/>
            <person name="Kurt-Kizildogan A."/>
        </authorList>
    </citation>
    <scope>NUCLEOTIDE SEQUENCE [LARGE SCALE GENOMIC DNA]</scope>
    <source>
        <strain evidence="1 2">AC</strain>
    </source>
</reference>
<dbReference type="EMBL" id="JAMZNK010000106">
    <property type="protein sequence ID" value="MDA6072834.1"/>
    <property type="molecule type" value="Genomic_DNA"/>
</dbReference>
<sequence>YSQNFNGFTYVSGDDVSFVDNNTLANFKVDGKGLSKTSGMYGNVSLNVDRTTQGDINYNLDPNKAAGDYTIATLDDIPSGNNTSFQSMFNTNNEYTTIKGGQETFFQGVVEVTPYTVALRGRMPTVTAGIEFNTIANISETDPYVYGALKWNNNNSKSISILPNVNYTNDTNLYLPFTDGTDKTLATTDDFKTINGQSIIGVGNIPIPVPTLNDIVDNGGRALTGGRYITSTWENFFSSFYAGQFEVKDGNNVSLFKPTRIEWYNPTSRFTTSFSGFNGGGANFNLPNKGSGSQQTLTTEDSFKTINGESIIGSGDITIGGGGSQTLDQVLATGETAIDKRIFFSASDSNSIAYMNQYGFSNTDNVGKRG</sequence>
<accession>A0ABT4WLZ5</accession>
<dbReference type="Proteomes" id="UP001212170">
    <property type="component" value="Unassembled WGS sequence"/>
</dbReference>
<gene>
    <name evidence="1" type="ORF">NJT12_24760</name>
</gene>
<feature type="non-terminal residue" evidence="1">
    <location>
        <position position="1"/>
    </location>
</feature>
<name>A0ABT4WLZ5_9FLAO</name>
<evidence type="ECO:0000313" key="1">
    <source>
        <dbReference type="EMBL" id="MDA6072834.1"/>
    </source>
</evidence>
<evidence type="ECO:0000313" key="2">
    <source>
        <dbReference type="Proteomes" id="UP001212170"/>
    </source>
</evidence>
<comment type="caution">
    <text evidence="1">The sequence shown here is derived from an EMBL/GenBank/DDBJ whole genome shotgun (WGS) entry which is preliminary data.</text>
</comment>
<keyword evidence="2" id="KW-1185">Reference proteome</keyword>
<dbReference type="RefSeq" id="WP_271338787.1">
    <property type="nucleotide sequence ID" value="NZ_JAMZNK010000106.1"/>
</dbReference>
<protein>
    <submittedName>
        <fullName evidence="1">Uncharacterized protein</fullName>
    </submittedName>
</protein>
<organism evidence="1 2">
    <name type="scientific">Flavobacterium azizsancarii</name>
    <dbReference type="NCBI Taxonomy" id="2961580"/>
    <lineage>
        <taxon>Bacteria</taxon>
        <taxon>Pseudomonadati</taxon>
        <taxon>Bacteroidota</taxon>
        <taxon>Flavobacteriia</taxon>
        <taxon>Flavobacteriales</taxon>
        <taxon>Flavobacteriaceae</taxon>
        <taxon>Flavobacterium</taxon>
    </lineage>
</organism>